<dbReference type="PANTHER" id="PTHR24324:SF9">
    <property type="entry name" value="HOMEOBOX DOMAIN-CONTAINING PROTEIN"/>
    <property type="match status" value="1"/>
</dbReference>
<evidence type="ECO:0000256" key="6">
    <source>
        <dbReference type="SAM" id="MobiDB-lite"/>
    </source>
</evidence>
<feature type="transmembrane region" description="Helical" evidence="7">
    <location>
        <begin position="40"/>
        <end position="57"/>
    </location>
</feature>
<protein>
    <recommendedName>
        <fullName evidence="9">Homeobox domain-containing protein</fullName>
    </recommendedName>
</protein>
<keyword evidence="7" id="KW-1133">Transmembrane helix</keyword>
<dbReference type="CDD" id="cd00086">
    <property type="entry name" value="homeodomain"/>
    <property type="match status" value="1"/>
</dbReference>
<gene>
    <name evidence="10" type="ORF">BD410DRAFT_793362</name>
</gene>
<evidence type="ECO:0000256" key="5">
    <source>
        <dbReference type="RuleBase" id="RU000682"/>
    </source>
</evidence>
<keyword evidence="1 4" id="KW-0238">DNA-binding</keyword>
<evidence type="ECO:0000259" key="9">
    <source>
        <dbReference type="PROSITE" id="PS50071"/>
    </source>
</evidence>
<accession>A0A4Y7PSG1</accession>
<evidence type="ECO:0000313" key="11">
    <source>
        <dbReference type="Proteomes" id="UP000294933"/>
    </source>
</evidence>
<dbReference type="PROSITE" id="PS00027">
    <property type="entry name" value="HOMEOBOX_1"/>
    <property type="match status" value="1"/>
</dbReference>
<proteinExistence type="predicted"/>
<evidence type="ECO:0000256" key="1">
    <source>
        <dbReference type="ARBA" id="ARBA00023125"/>
    </source>
</evidence>
<evidence type="ECO:0000256" key="4">
    <source>
        <dbReference type="PROSITE-ProRule" id="PRU00108"/>
    </source>
</evidence>
<dbReference type="AlphaFoldDB" id="A0A4Y7PSG1"/>
<keyword evidence="7" id="KW-0812">Transmembrane</keyword>
<organism evidence="10 11">
    <name type="scientific">Rickenella mellea</name>
    <dbReference type="NCBI Taxonomy" id="50990"/>
    <lineage>
        <taxon>Eukaryota</taxon>
        <taxon>Fungi</taxon>
        <taxon>Dikarya</taxon>
        <taxon>Basidiomycota</taxon>
        <taxon>Agaricomycotina</taxon>
        <taxon>Agaricomycetes</taxon>
        <taxon>Hymenochaetales</taxon>
        <taxon>Rickenellaceae</taxon>
        <taxon>Rickenella</taxon>
    </lineage>
</organism>
<feature type="domain" description="Homeobox" evidence="9">
    <location>
        <begin position="224"/>
        <end position="284"/>
    </location>
</feature>
<dbReference type="EMBL" id="ML170209">
    <property type="protein sequence ID" value="TDL18314.1"/>
    <property type="molecule type" value="Genomic_DNA"/>
</dbReference>
<dbReference type="SUPFAM" id="SSF46689">
    <property type="entry name" value="Homeodomain-like"/>
    <property type="match status" value="1"/>
</dbReference>
<dbReference type="GO" id="GO:0030154">
    <property type="term" value="P:cell differentiation"/>
    <property type="evidence" value="ECO:0007669"/>
    <property type="project" value="TreeGrafter"/>
</dbReference>
<keyword evidence="3 4" id="KW-0539">Nucleus</keyword>
<dbReference type="STRING" id="50990.A0A4Y7PSG1"/>
<dbReference type="PANTHER" id="PTHR24324">
    <property type="entry name" value="HOMEOBOX PROTEIN HHEX"/>
    <property type="match status" value="1"/>
</dbReference>
<feature type="signal peptide" evidence="8">
    <location>
        <begin position="1"/>
        <end position="30"/>
    </location>
</feature>
<feature type="compositionally biased region" description="Basic and acidic residues" evidence="6">
    <location>
        <begin position="298"/>
        <end position="315"/>
    </location>
</feature>
<keyword evidence="8" id="KW-0732">Signal</keyword>
<dbReference type="PROSITE" id="PS50071">
    <property type="entry name" value="HOMEOBOX_2"/>
    <property type="match status" value="1"/>
</dbReference>
<keyword evidence="7" id="KW-0472">Membrane</keyword>
<dbReference type="InterPro" id="IPR017970">
    <property type="entry name" value="Homeobox_CS"/>
</dbReference>
<dbReference type="VEuPathDB" id="FungiDB:BD410DRAFT_793362"/>
<dbReference type="GO" id="GO:0000981">
    <property type="term" value="F:DNA-binding transcription factor activity, RNA polymerase II-specific"/>
    <property type="evidence" value="ECO:0007669"/>
    <property type="project" value="InterPro"/>
</dbReference>
<comment type="subcellular location">
    <subcellularLocation>
        <location evidence="4 5">Nucleus</location>
    </subcellularLocation>
</comment>
<evidence type="ECO:0000256" key="8">
    <source>
        <dbReference type="SAM" id="SignalP"/>
    </source>
</evidence>
<dbReference type="Pfam" id="PF00046">
    <property type="entry name" value="Homeodomain"/>
    <property type="match status" value="1"/>
</dbReference>
<dbReference type="GO" id="GO:0005634">
    <property type="term" value="C:nucleus"/>
    <property type="evidence" value="ECO:0007669"/>
    <property type="project" value="UniProtKB-SubCell"/>
</dbReference>
<dbReference type="InterPro" id="IPR009057">
    <property type="entry name" value="Homeodomain-like_sf"/>
</dbReference>
<reference evidence="10 11" key="1">
    <citation type="submission" date="2018-06" db="EMBL/GenBank/DDBJ databases">
        <title>A transcriptomic atlas of mushroom development highlights an independent origin of complex multicellularity.</title>
        <authorList>
            <consortium name="DOE Joint Genome Institute"/>
            <person name="Krizsan K."/>
            <person name="Almasi E."/>
            <person name="Merenyi Z."/>
            <person name="Sahu N."/>
            <person name="Viragh M."/>
            <person name="Koszo T."/>
            <person name="Mondo S."/>
            <person name="Kiss B."/>
            <person name="Balint B."/>
            <person name="Kues U."/>
            <person name="Barry K."/>
            <person name="Hegedus J.C."/>
            <person name="Henrissat B."/>
            <person name="Johnson J."/>
            <person name="Lipzen A."/>
            <person name="Ohm R."/>
            <person name="Nagy I."/>
            <person name="Pangilinan J."/>
            <person name="Yan J."/>
            <person name="Xiong Y."/>
            <person name="Grigoriev I.V."/>
            <person name="Hibbett D.S."/>
            <person name="Nagy L.G."/>
        </authorList>
    </citation>
    <scope>NUCLEOTIDE SEQUENCE [LARGE SCALE GENOMIC DNA]</scope>
    <source>
        <strain evidence="10 11">SZMC22713</strain>
    </source>
</reference>
<keyword evidence="11" id="KW-1185">Reference proteome</keyword>
<evidence type="ECO:0000256" key="2">
    <source>
        <dbReference type="ARBA" id="ARBA00023155"/>
    </source>
</evidence>
<sequence>MRERDSIATIHNIFFTILTISVLLPKAVLAYEGQSALPNSVDLAYGVFVALLFFWLGEYRRRFPERSGWYFHKNIILVTREFAVVVMYACQRAGYQFHALAFSLRQSQNLQLRRGQEILTVTTPFPVHRNNISDIEANLNPYAQCQPSASNQPMLPVHGESIQHSTSRIRNETCTGSLQDWESWLMHNTRHGPLTNRLGYSAPTERPFSSSIHNYPELHAQTESFVKRKRKRADQWQLKALNDVYARTAFPSTEERRELAKKLDMSPRGVQIWFQNKRDSTRKSLRLNNQPLPSLYFRDPELRGQGEPWRRDRENSQTASPVVPF</sequence>
<dbReference type="OrthoDB" id="6159439at2759"/>
<dbReference type="GO" id="GO:0000978">
    <property type="term" value="F:RNA polymerase II cis-regulatory region sequence-specific DNA binding"/>
    <property type="evidence" value="ECO:0007669"/>
    <property type="project" value="TreeGrafter"/>
</dbReference>
<dbReference type="Proteomes" id="UP000294933">
    <property type="component" value="Unassembled WGS sequence"/>
</dbReference>
<evidence type="ECO:0000313" key="10">
    <source>
        <dbReference type="EMBL" id="TDL18314.1"/>
    </source>
</evidence>
<evidence type="ECO:0000256" key="3">
    <source>
        <dbReference type="ARBA" id="ARBA00023242"/>
    </source>
</evidence>
<dbReference type="Gene3D" id="1.10.10.60">
    <property type="entry name" value="Homeodomain-like"/>
    <property type="match status" value="1"/>
</dbReference>
<dbReference type="InterPro" id="IPR051000">
    <property type="entry name" value="Homeobox_DNA-bind_prot"/>
</dbReference>
<dbReference type="SMART" id="SM00389">
    <property type="entry name" value="HOX"/>
    <property type="match status" value="1"/>
</dbReference>
<feature type="compositionally biased region" description="Polar residues" evidence="6">
    <location>
        <begin position="316"/>
        <end position="325"/>
    </location>
</feature>
<evidence type="ECO:0000256" key="7">
    <source>
        <dbReference type="SAM" id="Phobius"/>
    </source>
</evidence>
<keyword evidence="2 4" id="KW-0371">Homeobox</keyword>
<feature type="region of interest" description="Disordered" evidence="6">
    <location>
        <begin position="284"/>
        <end position="325"/>
    </location>
</feature>
<feature type="chain" id="PRO_5021342109" description="Homeobox domain-containing protein" evidence="8">
    <location>
        <begin position="31"/>
        <end position="325"/>
    </location>
</feature>
<feature type="DNA-binding region" description="Homeobox" evidence="4">
    <location>
        <begin position="226"/>
        <end position="285"/>
    </location>
</feature>
<dbReference type="InterPro" id="IPR001356">
    <property type="entry name" value="HD"/>
</dbReference>
<name>A0A4Y7PSG1_9AGAM</name>